<evidence type="ECO:0000259" key="2">
    <source>
        <dbReference type="Pfam" id="PF12804"/>
    </source>
</evidence>
<dbReference type="PANTHER" id="PTHR43777:SF1">
    <property type="entry name" value="MOLYBDENUM COFACTOR CYTIDYLYLTRANSFERASE"/>
    <property type="match status" value="1"/>
</dbReference>
<feature type="domain" description="MobA-like NTP transferase" evidence="2">
    <location>
        <begin position="19"/>
        <end position="198"/>
    </location>
</feature>
<dbReference type="CDD" id="cd04182">
    <property type="entry name" value="GT_2_like_f"/>
    <property type="match status" value="1"/>
</dbReference>
<dbReference type="Pfam" id="PF12804">
    <property type="entry name" value="NTP_transf_3"/>
    <property type="match status" value="1"/>
</dbReference>
<dbReference type="Proteomes" id="UP001203212">
    <property type="component" value="Unassembled WGS sequence"/>
</dbReference>
<dbReference type="SUPFAM" id="SSF53448">
    <property type="entry name" value="Nucleotide-diphospho-sugar transferases"/>
    <property type="match status" value="1"/>
</dbReference>
<accession>A0ABT0KY88</accession>
<protein>
    <submittedName>
        <fullName evidence="3">Nucleotidyltransferase family protein</fullName>
    </submittedName>
</protein>
<name>A0ABT0KY88_9GAMM</name>
<organism evidence="3 4">
    <name type="scientific">Shewanella aestuarii</name>
    <dbReference type="NCBI Taxonomy" id="1028752"/>
    <lineage>
        <taxon>Bacteria</taxon>
        <taxon>Pseudomonadati</taxon>
        <taxon>Pseudomonadota</taxon>
        <taxon>Gammaproteobacteria</taxon>
        <taxon>Alteromonadales</taxon>
        <taxon>Shewanellaceae</taxon>
        <taxon>Shewanella</taxon>
    </lineage>
</organism>
<proteinExistence type="predicted"/>
<comment type="caution">
    <text evidence="3">The sequence shown here is derived from an EMBL/GenBank/DDBJ whole genome shotgun (WGS) entry which is preliminary data.</text>
</comment>
<reference evidence="3 4" key="1">
    <citation type="submission" date="2022-01" db="EMBL/GenBank/DDBJ databases">
        <title>Whole genome-based taxonomy of the Shewanellaceae.</title>
        <authorList>
            <person name="Martin-Rodriguez A.J."/>
        </authorList>
    </citation>
    <scope>NUCLEOTIDE SEQUENCE [LARGE SCALE GENOMIC DNA]</scope>
    <source>
        <strain evidence="3 4">JCM 17801</strain>
    </source>
</reference>
<keyword evidence="4" id="KW-1185">Reference proteome</keyword>
<dbReference type="Gene3D" id="3.90.550.10">
    <property type="entry name" value="Spore Coat Polysaccharide Biosynthesis Protein SpsA, Chain A"/>
    <property type="match status" value="1"/>
</dbReference>
<dbReference type="RefSeq" id="WP_188839905.1">
    <property type="nucleotide sequence ID" value="NZ_BMOT01000001.1"/>
</dbReference>
<gene>
    <name evidence="3" type="ORF">L2689_03080</name>
</gene>
<sequence length="231" mass="25414">MQQFSPISSIEDKPQKAVVVILAAGESRRFDGIKQLAMLDKNRLMLGQTLDALKQMQNMIVQQCKTDDALPVNLAHIALVLGGHHQQIMSNPLLMSSFQQVEVIHNHQWQQGLSSSIHSAVHFAQNQQADALMLVLADQVALKSNDYLAIWQAFIDGGQTTGAFYQQDVGVPAIFLKDDFKPLLALTGDVGAKKILKTRLQSNSLVCVDLAQASIDIDTQADLTVWLANKE</sequence>
<keyword evidence="1" id="KW-0460">Magnesium</keyword>
<dbReference type="PANTHER" id="PTHR43777">
    <property type="entry name" value="MOLYBDENUM COFACTOR CYTIDYLYLTRANSFERASE"/>
    <property type="match status" value="1"/>
</dbReference>
<dbReference type="InterPro" id="IPR025877">
    <property type="entry name" value="MobA-like_NTP_Trfase"/>
</dbReference>
<dbReference type="EMBL" id="JAKILK010000001">
    <property type="protein sequence ID" value="MCL1116225.1"/>
    <property type="molecule type" value="Genomic_DNA"/>
</dbReference>
<evidence type="ECO:0000256" key="1">
    <source>
        <dbReference type="ARBA" id="ARBA00022842"/>
    </source>
</evidence>
<evidence type="ECO:0000313" key="3">
    <source>
        <dbReference type="EMBL" id="MCL1116225.1"/>
    </source>
</evidence>
<dbReference type="InterPro" id="IPR029044">
    <property type="entry name" value="Nucleotide-diphossugar_trans"/>
</dbReference>
<evidence type="ECO:0000313" key="4">
    <source>
        <dbReference type="Proteomes" id="UP001203212"/>
    </source>
</evidence>